<dbReference type="PANTHER" id="PTHR12137:SF54">
    <property type="entry name" value="CARBOHYDRATE SULFOTRANSFERASE"/>
    <property type="match status" value="1"/>
</dbReference>
<evidence type="ECO:0000313" key="10">
    <source>
        <dbReference type="EMBL" id="CAD9292088.1"/>
    </source>
</evidence>
<evidence type="ECO:0000256" key="3">
    <source>
        <dbReference type="ARBA" id="ARBA00022679"/>
    </source>
</evidence>
<comment type="similarity">
    <text evidence="2">Belongs to the sulfotransferase 2 family.</text>
</comment>
<evidence type="ECO:0000256" key="4">
    <source>
        <dbReference type="ARBA" id="ARBA00022692"/>
    </source>
</evidence>
<dbReference type="Pfam" id="PF03567">
    <property type="entry name" value="Sulfotransfer_2"/>
    <property type="match status" value="1"/>
</dbReference>
<evidence type="ECO:0000256" key="9">
    <source>
        <dbReference type="SAM" id="Phobius"/>
    </source>
</evidence>
<proteinExistence type="inferred from homology"/>
<evidence type="ECO:0000256" key="1">
    <source>
        <dbReference type="ARBA" id="ARBA00004323"/>
    </source>
</evidence>
<gene>
    <name evidence="10" type="ORF">SSP0437_LOCUS3624</name>
</gene>
<dbReference type="InterPro" id="IPR018011">
    <property type="entry name" value="Carb_sulfotrans_8-10"/>
</dbReference>
<organism evidence="10">
    <name type="scientific">Sexangularia sp. CB-2014</name>
    <dbReference type="NCBI Taxonomy" id="1486929"/>
    <lineage>
        <taxon>Eukaryota</taxon>
        <taxon>Amoebozoa</taxon>
        <taxon>Tubulinea</taxon>
        <taxon>Elardia</taxon>
        <taxon>Arcellinida</taxon>
        <taxon>Arcellinida incertae sedis</taxon>
        <taxon>Sexangularia</taxon>
    </lineage>
</organism>
<protein>
    <recommendedName>
        <fullName evidence="11">Carbohydrate sulfotransferase</fullName>
    </recommendedName>
</protein>
<evidence type="ECO:0000256" key="6">
    <source>
        <dbReference type="ARBA" id="ARBA00023034"/>
    </source>
</evidence>
<name>A0A7S1YD35_9EUKA</name>
<evidence type="ECO:0000256" key="5">
    <source>
        <dbReference type="ARBA" id="ARBA00022989"/>
    </source>
</evidence>
<dbReference type="InterPro" id="IPR005331">
    <property type="entry name" value="Sulfotransferase"/>
</dbReference>
<comment type="subcellular location">
    <subcellularLocation>
        <location evidence="1">Golgi apparatus membrane</location>
        <topology evidence="1">Single-pass type II membrane protein</topology>
    </subcellularLocation>
</comment>
<evidence type="ECO:0000256" key="8">
    <source>
        <dbReference type="ARBA" id="ARBA00023180"/>
    </source>
</evidence>
<feature type="transmembrane region" description="Helical" evidence="9">
    <location>
        <begin position="6"/>
        <end position="25"/>
    </location>
</feature>
<accession>A0A7S1YD35</accession>
<sequence length="319" mass="36025">MFPASLASFFLFFFSFCLSFLLFTSRSMKGSFRYFVFVSLLFMAASLPFLAGQQGNGTADALRTTQSPPPFLPDSLTFFGSRAAHLAHKLALSHIIVDHSARLLFCFVPKNACTQFKQILYKDALGLAELPPALARNADQIHYVDDLPLLSSLSLAERRRVLSSYHRAMFVRNPYSRLLSCYRDKVVSYTKKTGTVMQFVREFGLSNMTFDEFVEAVTVGSDPARTMWEEHLTPQAMLCDIDTFRPTFVGRFEHLAEDANKLFALVNITARMTSGAAWHATNATSQDMLDAYADPATRALVQQHYARDFKEFRYSTSLK</sequence>
<dbReference type="GO" id="GO:0016051">
    <property type="term" value="P:carbohydrate biosynthetic process"/>
    <property type="evidence" value="ECO:0007669"/>
    <property type="project" value="InterPro"/>
</dbReference>
<reference evidence="10" key="1">
    <citation type="submission" date="2021-01" db="EMBL/GenBank/DDBJ databases">
        <authorList>
            <person name="Corre E."/>
            <person name="Pelletier E."/>
            <person name="Niang G."/>
            <person name="Scheremetjew M."/>
            <person name="Finn R."/>
            <person name="Kale V."/>
            <person name="Holt S."/>
            <person name="Cochrane G."/>
            <person name="Meng A."/>
            <person name="Brown T."/>
            <person name="Cohen L."/>
        </authorList>
    </citation>
    <scope>NUCLEOTIDE SEQUENCE</scope>
    <source>
        <strain evidence="10">ATCC 50979</strain>
    </source>
</reference>
<keyword evidence="8" id="KW-0325">Glycoprotein</keyword>
<feature type="transmembrane region" description="Helical" evidence="9">
    <location>
        <begin position="32"/>
        <end position="51"/>
    </location>
</feature>
<keyword evidence="6" id="KW-0333">Golgi apparatus</keyword>
<keyword evidence="5 9" id="KW-1133">Transmembrane helix</keyword>
<keyword evidence="4 9" id="KW-0812">Transmembrane</keyword>
<evidence type="ECO:0008006" key="11">
    <source>
        <dbReference type="Google" id="ProtNLM"/>
    </source>
</evidence>
<keyword evidence="7 9" id="KW-0472">Membrane</keyword>
<dbReference type="GO" id="GO:0000139">
    <property type="term" value="C:Golgi membrane"/>
    <property type="evidence" value="ECO:0007669"/>
    <property type="project" value="UniProtKB-SubCell"/>
</dbReference>
<dbReference type="EMBL" id="HBGL01004683">
    <property type="protein sequence ID" value="CAD9292088.1"/>
    <property type="molecule type" value="Transcribed_RNA"/>
</dbReference>
<evidence type="ECO:0000256" key="7">
    <source>
        <dbReference type="ARBA" id="ARBA00023136"/>
    </source>
</evidence>
<dbReference type="AlphaFoldDB" id="A0A7S1YD35"/>
<evidence type="ECO:0000256" key="2">
    <source>
        <dbReference type="ARBA" id="ARBA00006339"/>
    </source>
</evidence>
<dbReference type="GO" id="GO:0008146">
    <property type="term" value="F:sulfotransferase activity"/>
    <property type="evidence" value="ECO:0007669"/>
    <property type="project" value="InterPro"/>
</dbReference>
<keyword evidence="3" id="KW-0808">Transferase</keyword>
<dbReference type="PANTHER" id="PTHR12137">
    <property type="entry name" value="CARBOHYDRATE SULFOTRANSFERASE"/>
    <property type="match status" value="1"/>
</dbReference>